<accession>A0A565BIE0</accession>
<reference evidence="2" key="1">
    <citation type="submission" date="2019-07" db="EMBL/GenBank/DDBJ databases">
        <authorList>
            <person name="Dittberner H."/>
        </authorList>
    </citation>
    <scope>NUCLEOTIDE SEQUENCE [LARGE SCALE GENOMIC DNA]</scope>
</reference>
<proteinExistence type="predicted"/>
<organism evidence="2 3">
    <name type="scientific">Arabis nemorensis</name>
    <dbReference type="NCBI Taxonomy" id="586526"/>
    <lineage>
        <taxon>Eukaryota</taxon>
        <taxon>Viridiplantae</taxon>
        <taxon>Streptophyta</taxon>
        <taxon>Embryophyta</taxon>
        <taxon>Tracheophyta</taxon>
        <taxon>Spermatophyta</taxon>
        <taxon>Magnoliopsida</taxon>
        <taxon>eudicotyledons</taxon>
        <taxon>Gunneridae</taxon>
        <taxon>Pentapetalae</taxon>
        <taxon>rosids</taxon>
        <taxon>malvids</taxon>
        <taxon>Brassicales</taxon>
        <taxon>Brassicaceae</taxon>
        <taxon>Arabideae</taxon>
        <taxon>Arabis</taxon>
    </lineage>
</organism>
<dbReference type="Proteomes" id="UP000489600">
    <property type="component" value="Unassembled WGS sequence"/>
</dbReference>
<sequence>MHMSFTKTYLSPPSEASWSPVSLTMDSESDSTAASLLCGWLDRSSPPEPPDPPDPPDLLLMCCRRDLLPTVDNKASPSLAAHRSGTGDDMGLTGRSFLIYLSWTMSPNTLFFLLYGLKPISP</sequence>
<evidence type="ECO:0000313" key="3">
    <source>
        <dbReference type="Proteomes" id="UP000489600"/>
    </source>
</evidence>
<dbReference type="AlphaFoldDB" id="A0A565BIE0"/>
<dbReference type="EMBL" id="CABITT030000004">
    <property type="protein sequence ID" value="VVB01412.1"/>
    <property type="molecule type" value="Genomic_DNA"/>
</dbReference>
<comment type="caution">
    <text evidence="2">The sequence shown here is derived from an EMBL/GenBank/DDBJ whole genome shotgun (WGS) entry which is preliminary data.</text>
</comment>
<evidence type="ECO:0000256" key="1">
    <source>
        <dbReference type="SAM" id="MobiDB-lite"/>
    </source>
</evidence>
<feature type="region of interest" description="Disordered" evidence="1">
    <location>
        <begin position="1"/>
        <end position="26"/>
    </location>
</feature>
<keyword evidence="3" id="KW-1185">Reference proteome</keyword>
<name>A0A565BIE0_9BRAS</name>
<gene>
    <name evidence="2" type="ORF">ANE_LOCUS11856</name>
</gene>
<protein>
    <submittedName>
        <fullName evidence="2">Uncharacterized protein</fullName>
    </submittedName>
</protein>
<evidence type="ECO:0000313" key="2">
    <source>
        <dbReference type="EMBL" id="VVB01412.1"/>
    </source>
</evidence>